<proteinExistence type="predicted"/>
<sequence>MISYIDFAAVRRTPLDHAVREAARAYADQVIHPGRAAQPLAVRHDPADAVYPRRPTILLEQVEAFHPASLDPPVRDEIAARIEYELGVALSADLAFHRRLSLSIYTLAEAIASGGQSTAHVEEAIRIYHWLAWRASAVERGTVLAMRIARAERFLDANWASIMALASTAAKIAPGSDGWATMQADAVEHILIRRPARLSDTQRKDRERRLSRNAFSVGQRIVESIGIAPVD</sequence>
<evidence type="ECO:0000313" key="2">
    <source>
        <dbReference type="Proteomes" id="UP000570166"/>
    </source>
</evidence>
<accession>A0A838L800</accession>
<comment type="caution">
    <text evidence="1">The sequence shown here is derived from an EMBL/GenBank/DDBJ whole genome shotgun (WGS) entry which is preliminary data.</text>
</comment>
<dbReference type="RefSeq" id="WP_160366197.1">
    <property type="nucleotide sequence ID" value="NZ_JACEIB010000023.1"/>
</dbReference>
<protein>
    <submittedName>
        <fullName evidence="1">Uncharacterized protein</fullName>
    </submittedName>
</protein>
<reference evidence="1 2" key="1">
    <citation type="submission" date="2020-07" db="EMBL/GenBank/DDBJ databases">
        <authorList>
            <person name="Sun Q."/>
        </authorList>
    </citation>
    <scope>NUCLEOTIDE SEQUENCE [LARGE SCALE GENOMIC DNA]</scope>
    <source>
        <strain evidence="1 2">CGMCC 1.13654</strain>
    </source>
</reference>
<dbReference type="EMBL" id="JACEIB010000023">
    <property type="protein sequence ID" value="MBA2935147.1"/>
    <property type="molecule type" value="Genomic_DNA"/>
</dbReference>
<name>A0A838L800_9SPHN</name>
<dbReference type="AlphaFoldDB" id="A0A838L800"/>
<evidence type="ECO:0000313" key="1">
    <source>
        <dbReference type="EMBL" id="MBA2935147.1"/>
    </source>
</evidence>
<organism evidence="1 2">
    <name type="scientific">Sphingomonas chungangi</name>
    <dbReference type="NCBI Taxonomy" id="2683589"/>
    <lineage>
        <taxon>Bacteria</taxon>
        <taxon>Pseudomonadati</taxon>
        <taxon>Pseudomonadota</taxon>
        <taxon>Alphaproteobacteria</taxon>
        <taxon>Sphingomonadales</taxon>
        <taxon>Sphingomonadaceae</taxon>
        <taxon>Sphingomonas</taxon>
    </lineage>
</organism>
<keyword evidence="2" id="KW-1185">Reference proteome</keyword>
<dbReference type="Proteomes" id="UP000570166">
    <property type="component" value="Unassembled WGS sequence"/>
</dbReference>
<gene>
    <name evidence="1" type="ORF">HZF05_13740</name>
</gene>